<dbReference type="Gene3D" id="3.40.109.10">
    <property type="entry name" value="NADH Oxidase"/>
    <property type="match status" value="1"/>
</dbReference>
<reference evidence="1 2" key="1">
    <citation type="submission" date="2024-09" db="EMBL/GenBank/DDBJ databases">
        <authorList>
            <person name="Sun Q."/>
            <person name="Mori K."/>
        </authorList>
    </citation>
    <scope>NUCLEOTIDE SEQUENCE [LARGE SCALE GENOMIC DNA]</scope>
    <source>
        <strain evidence="1 2">JCM 3307</strain>
    </source>
</reference>
<organism evidence="1 2">
    <name type="scientific">Dactylosporangium vinaceum</name>
    <dbReference type="NCBI Taxonomy" id="53362"/>
    <lineage>
        <taxon>Bacteria</taxon>
        <taxon>Bacillati</taxon>
        <taxon>Actinomycetota</taxon>
        <taxon>Actinomycetes</taxon>
        <taxon>Micromonosporales</taxon>
        <taxon>Micromonosporaceae</taxon>
        <taxon>Dactylosporangium</taxon>
    </lineage>
</organism>
<evidence type="ECO:0000313" key="1">
    <source>
        <dbReference type="EMBL" id="MFB9445859.1"/>
    </source>
</evidence>
<dbReference type="PANTHER" id="PTHR23026:SF123">
    <property type="entry name" value="NAD(P)H NITROREDUCTASE RV3131-RELATED"/>
    <property type="match status" value="1"/>
</dbReference>
<accession>A0ABV5MAI9</accession>
<gene>
    <name evidence="1" type="ORF">ACFFTR_22490</name>
</gene>
<name>A0ABV5MAI9_9ACTN</name>
<keyword evidence="2" id="KW-1185">Reference proteome</keyword>
<evidence type="ECO:0000313" key="2">
    <source>
        <dbReference type="Proteomes" id="UP001589608"/>
    </source>
</evidence>
<protein>
    <submittedName>
        <fullName evidence="1">Acg family FMN-binding oxidoreductase</fullName>
    </submittedName>
</protein>
<dbReference type="PANTHER" id="PTHR23026">
    <property type="entry name" value="NADPH NITROREDUCTASE"/>
    <property type="match status" value="1"/>
</dbReference>
<dbReference type="RefSeq" id="WP_223093075.1">
    <property type="nucleotide sequence ID" value="NZ_CP061913.1"/>
</dbReference>
<dbReference type="EMBL" id="JBHMCA010000043">
    <property type="protein sequence ID" value="MFB9445859.1"/>
    <property type="molecule type" value="Genomic_DNA"/>
</dbReference>
<proteinExistence type="predicted"/>
<dbReference type="InterPro" id="IPR050627">
    <property type="entry name" value="Nitroreductase/BluB"/>
</dbReference>
<comment type="caution">
    <text evidence="1">The sequence shown here is derived from an EMBL/GenBank/DDBJ whole genome shotgun (WGS) entry which is preliminary data.</text>
</comment>
<sequence length="321" mass="34357">MMTTTTPATWSPAVFTAAVGDAVQAPSVHNSQPWRFRLGDDGIEVMLDERRRLAAADADGRMARISCGAAVLNLRLGLAVSGLPARLRLDSGPVLVHLRPARPRPPTPTEARLHWQIPRRHTNRGAFADVPLDPCGPHQLMAAARGEGGWLDFVTDDAALLSLAELIRDADARLRADAAYTAELRAWSTGADHRVEGIGALAAGAAPHPAELLTRRDFGGPGRPMTCDVARRPVVAVLGVLGDDSDDALRAGLALQNVLLTAADLGLATAMYSQPIEVPATRERLRAAVGRIHDPQLVLRFGYAPTTCYTNRRPVTDVIDP</sequence>
<dbReference type="SUPFAM" id="SSF55469">
    <property type="entry name" value="FMN-dependent nitroreductase-like"/>
    <property type="match status" value="2"/>
</dbReference>
<dbReference type="Proteomes" id="UP001589608">
    <property type="component" value="Unassembled WGS sequence"/>
</dbReference>
<dbReference type="NCBIfam" id="NF047509">
    <property type="entry name" value="Rv3131_FMN_oxido"/>
    <property type="match status" value="1"/>
</dbReference>
<dbReference type="InterPro" id="IPR000415">
    <property type="entry name" value="Nitroreductase-like"/>
</dbReference>